<evidence type="ECO:0000313" key="1">
    <source>
        <dbReference type="EMBL" id="CAK0849622.1"/>
    </source>
</evidence>
<name>A0ABN9TTU5_9DINO</name>
<proteinExistence type="predicted"/>
<dbReference type="EMBL" id="CAUYUJ010015075">
    <property type="protein sequence ID" value="CAK0849622.1"/>
    <property type="molecule type" value="Genomic_DNA"/>
</dbReference>
<gene>
    <name evidence="1" type="ORF">PCOR1329_LOCUS42262</name>
</gene>
<accession>A0ABN9TTU5</accession>
<reference evidence="1" key="1">
    <citation type="submission" date="2023-10" db="EMBL/GenBank/DDBJ databases">
        <authorList>
            <person name="Chen Y."/>
            <person name="Shah S."/>
            <person name="Dougan E. K."/>
            <person name="Thang M."/>
            <person name="Chan C."/>
        </authorList>
    </citation>
    <scope>NUCLEOTIDE SEQUENCE [LARGE SCALE GENOMIC DNA]</scope>
</reference>
<keyword evidence="2" id="KW-1185">Reference proteome</keyword>
<evidence type="ECO:0000313" key="2">
    <source>
        <dbReference type="Proteomes" id="UP001189429"/>
    </source>
</evidence>
<comment type="caution">
    <text evidence="1">The sequence shown here is derived from an EMBL/GenBank/DDBJ whole genome shotgun (WGS) entry which is preliminary data.</text>
</comment>
<sequence length="327" mass="35886">MMARQVAAGSTSQARAGLAQLPQGQAAGAGVGAKPGHGRHAGRGVGVMSCQFRSKVSARGFFKGDEKVCGKISRSDSAPPFHTSPPTTITNMSGMPIPMLSCSSPVQRLQRRVAILIRGEACSPPARLQLNASISQLDMVVAPLVSKGFGVDVFSSTYTNPCLESALQVFREYLRVDLRTKRPGSQYINVWEGVASVISYAHENNIQYSFLAVIRHDMVMKINWVDNLLGCMSFCPAFRTKVQMKGDKRVTDTLMVVAGSRIGSFFEGLNIQDNWPLEAIWARFEPVFGEGNMTPLVDYESDSNPEIMPNTLFTFYDRIECNRTSCR</sequence>
<dbReference type="Proteomes" id="UP001189429">
    <property type="component" value="Unassembled WGS sequence"/>
</dbReference>
<protein>
    <submittedName>
        <fullName evidence="1">Uncharacterized protein</fullName>
    </submittedName>
</protein>
<organism evidence="1 2">
    <name type="scientific">Prorocentrum cordatum</name>
    <dbReference type="NCBI Taxonomy" id="2364126"/>
    <lineage>
        <taxon>Eukaryota</taxon>
        <taxon>Sar</taxon>
        <taxon>Alveolata</taxon>
        <taxon>Dinophyceae</taxon>
        <taxon>Prorocentrales</taxon>
        <taxon>Prorocentraceae</taxon>
        <taxon>Prorocentrum</taxon>
    </lineage>
</organism>